<proteinExistence type="inferred from homology"/>
<comment type="similarity">
    <text evidence="2">Belongs to the glycosyltransferase 28 family.</text>
</comment>
<dbReference type="PANTHER" id="PTHR43025">
    <property type="entry name" value="MONOGALACTOSYLDIACYLGLYCEROL SYNTHASE"/>
    <property type="match status" value="1"/>
</dbReference>
<reference evidence="7" key="2">
    <citation type="submission" date="2020-09" db="EMBL/GenBank/DDBJ databases">
        <authorList>
            <person name="Sun Q."/>
            <person name="Zhou Y."/>
        </authorList>
    </citation>
    <scope>NUCLEOTIDE SEQUENCE</scope>
    <source>
        <strain evidence="7">CGMCC 1.12754</strain>
    </source>
</reference>
<sequence length="360" mass="41445">MPFMQIPSGHHHVADALINELKNCKQKVPCDKVDILSYSYGKLERIVSSSYLAWIKCLPSTYNLLYYHSAYKKVSENNRNYIYESLFIYFFKRLIKERKPKIIFCTHALPSNIASVLKQKNKLDAIIVNVYTDFFVNRIWGSRGIDFHFVPTMAVKHHLLAKGVKEDCIFVTGIPVHSAFQAKVNHHFVRKQLSILVAGGNLGVGSIRHMLMDSVNESRIHYHVLCGKNEKLYQQLVSENKANVTPYTYIASREQMNRLYDQVDAVMTKPGGVTISESLLKRKPTFIYSPLPGQEKINAEHLFNQGLILPISMNHSINTQLINYFSNNNQQEMYAQKVGDYHQNINKKPIYSIIDQIMGW</sequence>
<keyword evidence="4" id="KW-0808">Transferase</keyword>
<dbReference type="Gene3D" id="3.40.50.2000">
    <property type="entry name" value="Glycogen Phosphorylase B"/>
    <property type="match status" value="1"/>
</dbReference>
<reference evidence="7" key="1">
    <citation type="journal article" date="2014" name="Int. J. Syst. Evol. Microbiol.">
        <title>Complete genome sequence of Corynebacterium casei LMG S-19264T (=DSM 44701T), isolated from a smear-ripened cheese.</title>
        <authorList>
            <consortium name="US DOE Joint Genome Institute (JGI-PGF)"/>
            <person name="Walter F."/>
            <person name="Albersmeier A."/>
            <person name="Kalinowski J."/>
            <person name="Ruckert C."/>
        </authorList>
    </citation>
    <scope>NUCLEOTIDE SEQUENCE</scope>
    <source>
        <strain evidence="7">CGMCC 1.12754</strain>
    </source>
</reference>
<feature type="domain" description="Diacylglycerol glucosyltransferase N-terminal" evidence="6">
    <location>
        <begin position="10"/>
        <end position="176"/>
    </location>
</feature>
<dbReference type="InterPro" id="IPR009695">
    <property type="entry name" value="Diacylglyc_glucosyltr_N"/>
</dbReference>
<dbReference type="Pfam" id="PF06925">
    <property type="entry name" value="MGDG_synth"/>
    <property type="match status" value="1"/>
</dbReference>
<organism evidence="7 8">
    <name type="scientific">Virgibacillus oceani</name>
    <dbReference type="NCBI Taxonomy" id="1479511"/>
    <lineage>
        <taxon>Bacteria</taxon>
        <taxon>Bacillati</taxon>
        <taxon>Bacillota</taxon>
        <taxon>Bacilli</taxon>
        <taxon>Bacillales</taxon>
        <taxon>Bacillaceae</taxon>
        <taxon>Virgibacillus</taxon>
    </lineage>
</organism>
<dbReference type="EMBL" id="BMFR01000002">
    <property type="protein sequence ID" value="GGG67225.1"/>
    <property type="molecule type" value="Genomic_DNA"/>
</dbReference>
<comment type="caution">
    <text evidence="7">The sequence shown here is derived from an EMBL/GenBank/DDBJ whole genome shotgun (WGS) entry which is preliminary data.</text>
</comment>
<name>A0A917H4D7_9BACI</name>
<evidence type="ECO:0000313" key="8">
    <source>
        <dbReference type="Proteomes" id="UP000622860"/>
    </source>
</evidence>
<dbReference type="SUPFAM" id="SSF53756">
    <property type="entry name" value="UDP-Glycosyltransferase/glycogen phosphorylase"/>
    <property type="match status" value="1"/>
</dbReference>
<evidence type="ECO:0000256" key="3">
    <source>
        <dbReference type="ARBA" id="ARBA00022676"/>
    </source>
</evidence>
<evidence type="ECO:0000256" key="1">
    <source>
        <dbReference type="ARBA" id="ARBA00004370"/>
    </source>
</evidence>
<evidence type="ECO:0000313" key="7">
    <source>
        <dbReference type="EMBL" id="GGG67225.1"/>
    </source>
</evidence>
<evidence type="ECO:0000256" key="4">
    <source>
        <dbReference type="ARBA" id="ARBA00022679"/>
    </source>
</evidence>
<evidence type="ECO:0000259" key="5">
    <source>
        <dbReference type="Pfam" id="PF04101"/>
    </source>
</evidence>
<dbReference type="Proteomes" id="UP000622860">
    <property type="component" value="Unassembled WGS sequence"/>
</dbReference>
<evidence type="ECO:0000259" key="6">
    <source>
        <dbReference type="Pfam" id="PF06925"/>
    </source>
</evidence>
<keyword evidence="3" id="KW-0328">Glycosyltransferase</keyword>
<feature type="domain" description="Glycosyl transferase family 28 C-terminal" evidence="5">
    <location>
        <begin position="195"/>
        <end position="339"/>
    </location>
</feature>
<accession>A0A917H4D7</accession>
<protein>
    <submittedName>
        <fullName evidence="7">Glycosyltransferase YkoN</fullName>
    </submittedName>
</protein>
<dbReference type="InterPro" id="IPR050519">
    <property type="entry name" value="Glycosyltransf_28_UgtP"/>
</dbReference>
<dbReference type="AlphaFoldDB" id="A0A917H4D7"/>
<dbReference type="Pfam" id="PF04101">
    <property type="entry name" value="Glyco_tran_28_C"/>
    <property type="match status" value="1"/>
</dbReference>
<dbReference type="GO" id="GO:0016020">
    <property type="term" value="C:membrane"/>
    <property type="evidence" value="ECO:0007669"/>
    <property type="project" value="UniProtKB-SubCell"/>
</dbReference>
<comment type="subcellular location">
    <subcellularLocation>
        <location evidence="1">Membrane</location>
    </subcellularLocation>
</comment>
<dbReference type="GO" id="GO:0009247">
    <property type="term" value="P:glycolipid biosynthetic process"/>
    <property type="evidence" value="ECO:0007669"/>
    <property type="project" value="InterPro"/>
</dbReference>
<dbReference type="GO" id="GO:0016758">
    <property type="term" value="F:hexosyltransferase activity"/>
    <property type="evidence" value="ECO:0007669"/>
    <property type="project" value="InterPro"/>
</dbReference>
<evidence type="ECO:0000256" key="2">
    <source>
        <dbReference type="ARBA" id="ARBA00006962"/>
    </source>
</evidence>
<gene>
    <name evidence="7" type="primary">ykoN</name>
    <name evidence="7" type="ORF">GCM10011398_08690</name>
</gene>
<dbReference type="PANTHER" id="PTHR43025:SF3">
    <property type="entry name" value="MONOGALACTOSYLDIACYLGLYCEROL SYNTHASE 1, CHLOROPLASTIC"/>
    <property type="match status" value="1"/>
</dbReference>
<keyword evidence="8" id="KW-1185">Reference proteome</keyword>
<dbReference type="InterPro" id="IPR007235">
    <property type="entry name" value="Glyco_trans_28_C"/>
</dbReference>